<feature type="non-terminal residue" evidence="3">
    <location>
        <position position="573"/>
    </location>
</feature>
<organism evidence="3">
    <name type="scientific">Tetraselmis sp. GSL018</name>
    <dbReference type="NCBI Taxonomy" id="582737"/>
    <lineage>
        <taxon>Eukaryota</taxon>
        <taxon>Viridiplantae</taxon>
        <taxon>Chlorophyta</taxon>
        <taxon>core chlorophytes</taxon>
        <taxon>Chlorodendrophyceae</taxon>
        <taxon>Chlorodendrales</taxon>
        <taxon>Chlorodendraceae</taxon>
        <taxon>Tetraselmis</taxon>
    </lineage>
</organism>
<dbReference type="SUPFAM" id="SSF81296">
    <property type="entry name" value="E set domains"/>
    <property type="match status" value="3"/>
</dbReference>
<dbReference type="Pfam" id="PF00630">
    <property type="entry name" value="Filamin"/>
    <property type="match status" value="2"/>
</dbReference>
<dbReference type="InterPro" id="IPR044801">
    <property type="entry name" value="Filamin"/>
</dbReference>
<dbReference type="PANTHER" id="PTHR38537">
    <property type="entry name" value="JITTERBUG, ISOFORM N"/>
    <property type="match status" value="1"/>
</dbReference>
<protein>
    <submittedName>
        <fullName evidence="3">Uncharacterized protein</fullName>
    </submittedName>
</protein>
<dbReference type="Gene3D" id="2.60.40.10">
    <property type="entry name" value="Immunoglobulins"/>
    <property type="match status" value="3"/>
</dbReference>
<proteinExistence type="predicted"/>
<feature type="repeat" description="Filamin" evidence="2">
    <location>
        <begin position="159"/>
        <end position="256"/>
    </location>
</feature>
<dbReference type="SMART" id="SM00557">
    <property type="entry name" value="IG_FLMN"/>
    <property type="match status" value="3"/>
</dbReference>
<dbReference type="InterPro" id="IPR001298">
    <property type="entry name" value="Filamin/ABP280_rpt"/>
</dbReference>
<evidence type="ECO:0000256" key="1">
    <source>
        <dbReference type="ARBA" id="ARBA00022737"/>
    </source>
</evidence>
<feature type="repeat" description="Filamin" evidence="2">
    <location>
        <begin position="52"/>
        <end position="142"/>
    </location>
</feature>
<sequence length="573" mass="63232">MFTVVYSPGTEPEYSEATVYRIDVLLDGEPIFLSPFMQQVVPLPTAPELTCAEGVPKMLTVGDTGEFIVHAVDVKGRKKNRGLDNFTMSISGNETLYGDIKDLRNGRYLVRFRGEDMDYYKAVISISLAGRPIKGSPFIVKVVPAGLFNVGLFGGFKLVDEEVARSFVMSGSGTERTVAGQQVELDLVSKRLNEDTPGEDFSLELRGPEFVQGLVEGPVASASYTARFVIRKAGEYVGVLKLGRQVLPGSPFEVVVVPDVTDPESCTATGKGLEECAAFERADIIVKTYDCHGNRTAHRNDVFHISLKGGGLQGRGKKMKFRKAVLNGTVRSNQIGEFQMSYVVPYAGAYSVSILYAPNPEGPWTSIRGSPFQMVATPPKDYVEKKLKQLRSLGAKEATANLLARAGKQSHTIRPEELAKKRAEELQMKEEEMWALIHATQHGDTLYKTAPTEEVERHEKAMLSKLSEMATERIDEQGEESIFQFGFWGQADIIRRAELVEDETGESPQKPGLEHSPSLEHFVETTEEHGAWSGSDVATKRSKQADFLRLVNKTALQTLGEQQWNAAQAITDL</sequence>
<dbReference type="PANTHER" id="PTHR38537:SF8">
    <property type="entry name" value="FILAMIN-A"/>
    <property type="match status" value="1"/>
</dbReference>
<reference evidence="3" key="1">
    <citation type="submission" date="2014-05" db="EMBL/GenBank/DDBJ databases">
        <title>The transcriptome of the halophilic microalga Tetraselmis sp. GSL018 isolated from the Great Salt Lake, Utah.</title>
        <authorList>
            <person name="Jinkerson R.E."/>
            <person name="D'Adamo S."/>
            <person name="Posewitz M.C."/>
        </authorList>
    </citation>
    <scope>NUCLEOTIDE SEQUENCE</scope>
    <source>
        <strain evidence="3">GSL018</strain>
    </source>
</reference>
<evidence type="ECO:0000313" key="3">
    <source>
        <dbReference type="EMBL" id="JAC68976.1"/>
    </source>
</evidence>
<dbReference type="InterPro" id="IPR014756">
    <property type="entry name" value="Ig_E-set"/>
</dbReference>
<dbReference type="InterPro" id="IPR013783">
    <property type="entry name" value="Ig-like_fold"/>
</dbReference>
<dbReference type="GO" id="GO:0030036">
    <property type="term" value="P:actin cytoskeleton organization"/>
    <property type="evidence" value="ECO:0007669"/>
    <property type="project" value="InterPro"/>
</dbReference>
<evidence type="ECO:0000256" key="2">
    <source>
        <dbReference type="PROSITE-ProRule" id="PRU00087"/>
    </source>
</evidence>
<dbReference type="EMBL" id="GBEZ01017353">
    <property type="protein sequence ID" value="JAC68976.1"/>
    <property type="molecule type" value="Transcribed_RNA"/>
</dbReference>
<dbReference type="AlphaFoldDB" id="A0A061REP2"/>
<dbReference type="InterPro" id="IPR017868">
    <property type="entry name" value="Filamin/ABP280_repeat-like"/>
</dbReference>
<feature type="repeat" description="Filamin" evidence="2">
    <location>
        <begin position="258"/>
        <end position="376"/>
    </location>
</feature>
<dbReference type="GO" id="GO:0051015">
    <property type="term" value="F:actin filament binding"/>
    <property type="evidence" value="ECO:0007669"/>
    <property type="project" value="InterPro"/>
</dbReference>
<dbReference type="PROSITE" id="PS50194">
    <property type="entry name" value="FILAMIN_REPEAT"/>
    <property type="match status" value="3"/>
</dbReference>
<gene>
    <name evidence="3" type="ORF">TSPGSL018_7507</name>
</gene>
<name>A0A061REP2_9CHLO</name>
<keyword evidence="1" id="KW-0677">Repeat</keyword>
<accession>A0A061REP2</accession>